<dbReference type="Gene3D" id="3.40.50.1820">
    <property type="entry name" value="alpha/beta hydrolase"/>
    <property type="match status" value="1"/>
</dbReference>
<dbReference type="InterPro" id="IPR029058">
    <property type="entry name" value="AB_hydrolase_fold"/>
</dbReference>
<dbReference type="RefSeq" id="WP_055456168.1">
    <property type="nucleotide sequence ID" value="NZ_CYHE01000008.1"/>
</dbReference>
<keyword evidence="2" id="KW-0378">Hydrolase</keyword>
<dbReference type="GO" id="GO:0016787">
    <property type="term" value="F:hydrolase activity"/>
    <property type="evidence" value="ECO:0007669"/>
    <property type="project" value="UniProtKB-KW"/>
</dbReference>
<dbReference type="Proteomes" id="UP000183900">
    <property type="component" value="Unassembled WGS sequence"/>
</dbReference>
<feature type="signal peptide" evidence="1">
    <location>
        <begin position="1"/>
        <end position="24"/>
    </location>
</feature>
<keyword evidence="1" id="KW-0732">Signal</keyword>
<name>A0A0K6I449_9HYPH</name>
<proteinExistence type="predicted"/>
<sequence>MTARPSRFLAGLSALLVATSLSLAPAAARSLAPYKDDLFAYPGLLNSYHDGDFEVVAYDKARDIHQRDKEPEREVWGNYVSYHPRGSQEDMELKANGRTVKYMAAGKTKGGAAYVVIYVHGQGGNRFQGMNDVTFGGNFNRIKNLMSRNGGVYITPDFTDFGAEGTKDVEAIIDAYAANSPGAKIFVACGSMGGILCWNFAKSPATARKLSGLLFFGSPRDEGIFASRTLKDPALHVPIYMGHGSWDKVYNWEEQVQFFEQLRAKAPGYPVRFTLFETGTHGTPIRMTDWRLILNWMISKS</sequence>
<evidence type="ECO:0000313" key="3">
    <source>
        <dbReference type="Proteomes" id="UP000183900"/>
    </source>
</evidence>
<reference evidence="3" key="1">
    <citation type="submission" date="2015-08" db="EMBL/GenBank/DDBJ databases">
        <authorList>
            <person name="Varghese N."/>
        </authorList>
    </citation>
    <scope>NUCLEOTIDE SEQUENCE [LARGE SCALE GENOMIC DNA]</scope>
    <source>
        <strain evidence="3">DSM 23407</strain>
    </source>
</reference>
<protein>
    <submittedName>
        <fullName evidence="2">Alpha/beta hydrolase family</fullName>
    </submittedName>
</protein>
<dbReference type="SUPFAM" id="SSF53474">
    <property type="entry name" value="alpha/beta-Hydrolases"/>
    <property type="match status" value="1"/>
</dbReference>
<gene>
    <name evidence="2" type="ORF">Ga0061067_108142</name>
</gene>
<evidence type="ECO:0000256" key="1">
    <source>
        <dbReference type="SAM" id="SignalP"/>
    </source>
</evidence>
<organism evidence="2 3">
    <name type="scientific">Pannonibacter indicus</name>
    <dbReference type="NCBI Taxonomy" id="466044"/>
    <lineage>
        <taxon>Bacteria</taxon>
        <taxon>Pseudomonadati</taxon>
        <taxon>Pseudomonadota</taxon>
        <taxon>Alphaproteobacteria</taxon>
        <taxon>Hyphomicrobiales</taxon>
        <taxon>Stappiaceae</taxon>
        <taxon>Pannonibacter</taxon>
    </lineage>
</organism>
<dbReference type="AlphaFoldDB" id="A0A0K6I449"/>
<dbReference type="OrthoDB" id="9807541at2"/>
<dbReference type="EMBL" id="CYHE01000008">
    <property type="protein sequence ID" value="CUA97924.1"/>
    <property type="molecule type" value="Genomic_DNA"/>
</dbReference>
<evidence type="ECO:0000313" key="2">
    <source>
        <dbReference type="EMBL" id="CUA97924.1"/>
    </source>
</evidence>
<accession>A0A0K6I449</accession>
<keyword evidence="3" id="KW-1185">Reference proteome</keyword>
<feature type="chain" id="PRO_5005504835" evidence="1">
    <location>
        <begin position="25"/>
        <end position="301"/>
    </location>
</feature>